<feature type="region of interest" description="Disordered" evidence="1">
    <location>
        <begin position="1"/>
        <end position="46"/>
    </location>
</feature>
<organism evidence="2 3">
    <name type="scientific">Phytophthora lilii</name>
    <dbReference type="NCBI Taxonomy" id="2077276"/>
    <lineage>
        <taxon>Eukaryota</taxon>
        <taxon>Sar</taxon>
        <taxon>Stramenopiles</taxon>
        <taxon>Oomycota</taxon>
        <taxon>Peronosporomycetes</taxon>
        <taxon>Peronosporales</taxon>
        <taxon>Peronosporaceae</taxon>
        <taxon>Phytophthora</taxon>
    </lineage>
</organism>
<dbReference type="EMBL" id="BSXW01000559">
    <property type="protein sequence ID" value="GMF25523.1"/>
    <property type="molecule type" value="Genomic_DNA"/>
</dbReference>
<protein>
    <submittedName>
        <fullName evidence="2">Unnamed protein product</fullName>
    </submittedName>
</protein>
<dbReference type="PANTHER" id="PTHR43102">
    <property type="entry name" value="SLR1143 PROTEIN"/>
    <property type="match status" value="1"/>
</dbReference>
<comment type="caution">
    <text evidence="2">The sequence shown here is derived from an EMBL/GenBank/DDBJ whole genome shotgun (WGS) entry which is preliminary data.</text>
</comment>
<feature type="compositionally biased region" description="Low complexity" evidence="1">
    <location>
        <begin position="324"/>
        <end position="337"/>
    </location>
</feature>
<dbReference type="SUPFAM" id="SSF55781">
    <property type="entry name" value="GAF domain-like"/>
    <property type="match status" value="1"/>
</dbReference>
<evidence type="ECO:0000313" key="3">
    <source>
        <dbReference type="Proteomes" id="UP001165083"/>
    </source>
</evidence>
<accession>A0A9W6U3B8</accession>
<dbReference type="InterPro" id="IPR029016">
    <property type="entry name" value="GAF-like_dom_sf"/>
</dbReference>
<reference evidence="2" key="1">
    <citation type="submission" date="2023-04" db="EMBL/GenBank/DDBJ databases">
        <title>Phytophthora lilii NBRC 32176.</title>
        <authorList>
            <person name="Ichikawa N."/>
            <person name="Sato H."/>
            <person name="Tonouchi N."/>
        </authorList>
    </citation>
    <scope>NUCLEOTIDE SEQUENCE</scope>
    <source>
        <strain evidence="2">NBRC 32176</strain>
    </source>
</reference>
<proteinExistence type="predicted"/>
<dbReference type="Gene3D" id="3.30.450.40">
    <property type="match status" value="1"/>
</dbReference>
<gene>
    <name evidence="2" type="ORF">Plil01_001054900</name>
</gene>
<evidence type="ECO:0000256" key="1">
    <source>
        <dbReference type="SAM" id="MobiDB-lite"/>
    </source>
</evidence>
<sequence length="827" mass="91264">MNVSAMRSVLEEANNRRQRGWSGSQYSGSSSRNTFDPAPSFSTQHSDELEFKRDMINLYKLPSSAEMLGRARENHLNIDFAALAAGPESGGPWLRIEAADRFVVFKRPPTADVKDNRIPGLEVMCAGRLDASLEEVASVFRSRSEADHANTMEGLYAKNFIFGSLDREVPFSEAVVEELQDCDDDPAIYASEQLNIKTSSFLRTTVFGRNEQWCYSDFFMRNKERDGFTISQSALPPFEPTPGRVVGAHARVDQLHGLNAAYLVDHLPNRKGLRVVYNAWFDDLKSIENSATSSDKSIYDRGNARRRSSGLRVDSVSSARSFESSTSNSDRSISSRSSSRRRSSGLSVLSTASAAALVEAADEKAHLRRLLSLAHGITKLPDLIRRRRFGIQVPADLDAIQVENTRCPCCTHSLAPVKMSFAMAASAIAKRSLRSLKMDTRRCYLCGYLVCIDCWSAEYMESTVGRVAAIVVCTRCHACVNACDYSEVYAADQDQTRGPVKIVADKPDSSPASLLTDFLAAAMMNSSAKSEDRAALVSVVRELLRQSESTGSESDEDFNDDSDYGASVDVNERDNSIALADLDNFLRDESQLLELESFEFANAERRQYVLDLPDNPATTVLPTLYPSHEETRLQLVNDKGLLLLANQLAPVDPAPGAFDNVCDVHDLDVLCQLAVRASGCANTFLSIMGTNHLHILSTSNPAFEHATMPREHTVCQHTIMTAKPFMTSHPEADVRFHELGAIKSLSTRCYVGFPLRIPVIGNNGTEETEMSVGTLCCVDPKARSELTRSQYTTLKRIADTASRLIQLKGRQLLQQHRPDSAEASLIA</sequence>
<dbReference type="OrthoDB" id="21225at2759"/>
<feature type="compositionally biased region" description="Low complexity" evidence="1">
    <location>
        <begin position="20"/>
        <end position="32"/>
    </location>
</feature>
<feature type="region of interest" description="Disordered" evidence="1">
    <location>
        <begin position="320"/>
        <end position="340"/>
    </location>
</feature>
<feature type="region of interest" description="Disordered" evidence="1">
    <location>
        <begin position="547"/>
        <end position="567"/>
    </location>
</feature>
<dbReference type="PANTHER" id="PTHR43102:SF2">
    <property type="entry name" value="GAF DOMAIN-CONTAINING PROTEIN"/>
    <property type="match status" value="1"/>
</dbReference>
<dbReference type="Proteomes" id="UP001165083">
    <property type="component" value="Unassembled WGS sequence"/>
</dbReference>
<feature type="compositionally biased region" description="Acidic residues" evidence="1">
    <location>
        <begin position="553"/>
        <end position="563"/>
    </location>
</feature>
<name>A0A9W6U3B8_9STRA</name>
<evidence type="ECO:0000313" key="2">
    <source>
        <dbReference type="EMBL" id="GMF25523.1"/>
    </source>
</evidence>
<dbReference type="AlphaFoldDB" id="A0A9W6U3B8"/>
<keyword evidence="3" id="KW-1185">Reference proteome</keyword>